<reference evidence="11 12" key="1">
    <citation type="submission" date="2020-07" db="EMBL/GenBank/DDBJ databases">
        <title>Thermoactinomyces phylogeny.</title>
        <authorList>
            <person name="Dunlap C."/>
        </authorList>
    </citation>
    <scope>NUCLEOTIDE SEQUENCE [LARGE SCALE GENOMIC DNA]</scope>
    <source>
        <strain evidence="11 12">AMNI-1</strain>
    </source>
</reference>
<dbReference type="NCBIfam" id="TIGR00931">
    <property type="entry name" value="antiport_nhaC"/>
    <property type="match status" value="1"/>
</dbReference>
<keyword evidence="12" id="KW-1185">Reference proteome</keyword>
<evidence type="ECO:0000256" key="3">
    <source>
        <dbReference type="ARBA" id="ARBA00022449"/>
    </source>
</evidence>
<feature type="transmembrane region" description="Helical" evidence="9">
    <location>
        <begin position="12"/>
        <end position="31"/>
    </location>
</feature>
<feature type="transmembrane region" description="Helical" evidence="9">
    <location>
        <begin position="135"/>
        <end position="163"/>
    </location>
</feature>
<feature type="transmembrane region" description="Helical" evidence="9">
    <location>
        <begin position="399"/>
        <end position="422"/>
    </location>
</feature>
<comment type="subcellular location">
    <subcellularLocation>
        <location evidence="1">Cell membrane</location>
        <topology evidence="1">Multi-pass membrane protein</topology>
    </subcellularLocation>
</comment>
<dbReference type="InterPro" id="IPR052180">
    <property type="entry name" value="NhaC_Na-H+_Antiporter"/>
</dbReference>
<name>A0A7W1XSP0_9BACL</name>
<sequence>MREKRGKMTFGLALIPVLGTALLLFWGIIFADLDAHIPLLLGTVIAAVVGMKCGYSWKEMQDGIVKGINHAIVPILILSLVGIIIGSWILAGTVPALIYYGLQILSPVYFLFTACIICSIVSLATGSSWTTAGTIGIALIGIGHGLGLPLPMVAGAIISGAYFGDKMSPLSDTTTLAPAMTGSDLFDHIRHMLWTTIPGFIIALVLYLFLGFRYGSGTLDSTQINGILNALNSNFEINVILLIPALYIIIMAAMKKPPLPTLFGGALLGALFALIFQGASIAEILDAMHYGYKADTGLEIVDNLLARGGLDSMMWTISLIIIALSYGGILEKINALEVIIQKVLSVVQRVGSLIASNVVACILSNALLGDQFLGIIIPGRMYKSAYEKKGIHPKTRSRILEDAGTLTAALIPWTACGAYMAVTLGVPTLAYAKFAFLNYLVPIISIFFGFAGIAVAKMNEE</sequence>
<feature type="transmembrane region" description="Helical" evidence="9">
    <location>
        <begin position="37"/>
        <end position="55"/>
    </location>
</feature>
<dbReference type="PANTHER" id="PTHR33451">
    <property type="entry name" value="MALATE-2H(+)/NA(+)-LACTATE ANTIPORTER"/>
    <property type="match status" value="1"/>
</dbReference>
<evidence type="ECO:0000256" key="6">
    <source>
        <dbReference type="ARBA" id="ARBA00022989"/>
    </source>
</evidence>
<accession>A0A7W1XSP0</accession>
<keyword evidence="5 9" id="KW-0812">Transmembrane</keyword>
<dbReference type="InterPro" id="IPR004770">
    <property type="entry name" value="Na/H_antiport_NhaC"/>
</dbReference>
<evidence type="ECO:0000256" key="8">
    <source>
        <dbReference type="ARBA" id="ARBA00038435"/>
    </source>
</evidence>
<dbReference type="EMBL" id="JACEOL010000030">
    <property type="protein sequence ID" value="MBA4602476.1"/>
    <property type="molecule type" value="Genomic_DNA"/>
</dbReference>
<evidence type="ECO:0000256" key="9">
    <source>
        <dbReference type="SAM" id="Phobius"/>
    </source>
</evidence>
<evidence type="ECO:0000256" key="1">
    <source>
        <dbReference type="ARBA" id="ARBA00004651"/>
    </source>
</evidence>
<evidence type="ECO:0000256" key="5">
    <source>
        <dbReference type="ARBA" id="ARBA00022692"/>
    </source>
</evidence>
<feature type="transmembrane region" description="Helical" evidence="9">
    <location>
        <begin position="434"/>
        <end position="456"/>
    </location>
</feature>
<dbReference type="AlphaFoldDB" id="A0A7W1XSP0"/>
<evidence type="ECO:0000256" key="2">
    <source>
        <dbReference type="ARBA" id="ARBA00022448"/>
    </source>
</evidence>
<dbReference type="GO" id="GO:0005886">
    <property type="term" value="C:plasma membrane"/>
    <property type="evidence" value="ECO:0007669"/>
    <property type="project" value="UniProtKB-SubCell"/>
</dbReference>
<comment type="similarity">
    <text evidence="8">Belongs to the NhaC Na(+)/H(+) (TC 2.A.35) antiporter family.</text>
</comment>
<feature type="transmembrane region" description="Helical" evidence="9">
    <location>
        <begin position="97"/>
        <end position="123"/>
    </location>
</feature>
<feature type="transmembrane region" description="Helical" evidence="9">
    <location>
        <begin position="235"/>
        <end position="254"/>
    </location>
</feature>
<organism evidence="11 12">
    <name type="scientific">Thermoactinomyces mirandus</name>
    <dbReference type="NCBI Taxonomy" id="2756294"/>
    <lineage>
        <taxon>Bacteria</taxon>
        <taxon>Bacillati</taxon>
        <taxon>Bacillota</taxon>
        <taxon>Bacilli</taxon>
        <taxon>Bacillales</taxon>
        <taxon>Thermoactinomycetaceae</taxon>
        <taxon>Thermoactinomyces</taxon>
    </lineage>
</organism>
<keyword evidence="2" id="KW-0813">Transport</keyword>
<dbReference type="Pfam" id="PF03553">
    <property type="entry name" value="Na_H_antiporter"/>
    <property type="match status" value="1"/>
</dbReference>
<evidence type="ECO:0000256" key="4">
    <source>
        <dbReference type="ARBA" id="ARBA00022475"/>
    </source>
</evidence>
<dbReference type="Proteomes" id="UP000538292">
    <property type="component" value="Unassembled WGS sequence"/>
</dbReference>
<dbReference type="GO" id="GO:0015297">
    <property type="term" value="F:antiporter activity"/>
    <property type="evidence" value="ECO:0007669"/>
    <property type="project" value="UniProtKB-KW"/>
</dbReference>
<keyword evidence="3" id="KW-0050">Antiport</keyword>
<keyword evidence="6 9" id="KW-1133">Transmembrane helix</keyword>
<comment type="caution">
    <text evidence="11">The sequence shown here is derived from an EMBL/GenBank/DDBJ whole genome shotgun (WGS) entry which is preliminary data.</text>
</comment>
<evidence type="ECO:0000259" key="10">
    <source>
        <dbReference type="Pfam" id="PF03553"/>
    </source>
</evidence>
<feature type="domain" description="Na+/H+ antiporter NhaC-like C-terminal" evidence="10">
    <location>
        <begin position="160"/>
        <end position="453"/>
    </location>
</feature>
<keyword evidence="4" id="KW-1003">Cell membrane</keyword>
<keyword evidence="7 9" id="KW-0472">Membrane</keyword>
<gene>
    <name evidence="11" type="primary">nhaC</name>
    <name evidence="11" type="ORF">H2C83_09150</name>
</gene>
<evidence type="ECO:0000313" key="11">
    <source>
        <dbReference type="EMBL" id="MBA4602476.1"/>
    </source>
</evidence>
<feature type="transmembrane region" description="Helical" evidence="9">
    <location>
        <begin position="67"/>
        <end position="91"/>
    </location>
</feature>
<feature type="transmembrane region" description="Helical" evidence="9">
    <location>
        <begin position="266"/>
        <end position="285"/>
    </location>
</feature>
<proteinExistence type="inferred from homology"/>
<dbReference type="PANTHER" id="PTHR33451:SF3">
    <property type="entry name" value="MALATE-2H(+)_NA(+)-LACTATE ANTIPORTER"/>
    <property type="match status" value="1"/>
</dbReference>
<evidence type="ECO:0000256" key="7">
    <source>
        <dbReference type="ARBA" id="ARBA00023136"/>
    </source>
</evidence>
<protein>
    <submittedName>
        <fullName evidence="11">Na+/H+ antiporter NhaC</fullName>
    </submittedName>
</protein>
<feature type="transmembrane region" description="Helical" evidence="9">
    <location>
        <begin position="192"/>
        <end position="214"/>
    </location>
</feature>
<evidence type="ECO:0000313" key="12">
    <source>
        <dbReference type="Proteomes" id="UP000538292"/>
    </source>
</evidence>
<dbReference type="InterPro" id="IPR018461">
    <property type="entry name" value="Na/H_Antiport_NhaC-like_C"/>
</dbReference>
<dbReference type="RefSeq" id="WP_181740035.1">
    <property type="nucleotide sequence ID" value="NZ_JACEOL010000030.1"/>
</dbReference>